<protein>
    <submittedName>
        <fullName evidence="1">Uncharacterized protein</fullName>
    </submittedName>
</protein>
<dbReference type="AlphaFoldDB" id="A0A553N9U6"/>
<dbReference type="Proteomes" id="UP000318571">
    <property type="component" value="Chromosome 8"/>
</dbReference>
<gene>
    <name evidence="1" type="ORF">TCAL_03685</name>
</gene>
<evidence type="ECO:0000313" key="1">
    <source>
        <dbReference type="EMBL" id="TRY62169.1"/>
    </source>
</evidence>
<proteinExistence type="predicted"/>
<evidence type="ECO:0000313" key="2">
    <source>
        <dbReference type="Proteomes" id="UP000318571"/>
    </source>
</evidence>
<name>A0A553N9U6_TIGCA</name>
<accession>A0A553N9U6</accession>
<reference evidence="1 2" key="1">
    <citation type="journal article" date="2018" name="Nat. Ecol. Evol.">
        <title>Genomic signatures of mitonuclear coevolution across populations of Tigriopus californicus.</title>
        <authorList>
            <person name="Barreto F.S."/>
            <person name="Watson E.T."/>
            <person name="Lima T.G."/>
            <person name="Willett C.S."/>
            <person name="Edmands S."/>
            <person name="Li W."/>
            <person name="Burton R.S."/>
        </authorList>
    </citation>
    <scope>NUCLEOTIDE SEQUENCE [LARGE SCALE GENOMIC DNA]</scope>
    <source>
        <strain evidence="1 2">San Diego</strain>
    </source>
</reference>
<keyword evidence="2" id="KW-1185">Reference proteome</keyword>
<dbReference type="EMBL" id="VCGU01000459">
    <property type="protein sequence ID" value="TRY62169.1"/>
    <property type="molecule type" value="Genomic_DNA"/>
</dbReference>
<sequence>MIPHSSGFSRANNVRRCRMTSRGSALMCRRKVLHFSYLEVNEMPCPGTFCHLPHQNYHPIKSSCFFGA</sequence>
<organism evidence="1 2">
    <name type="scientific">Tigriopus californicus</name>
    <name type="common">Marine copepod</name>
    <dbReference type="NCBI Taxonomy" id="6832"/>
    <lineage>
        <taxon>Eukaryota</taxon>
        <taxon>Metazoa</taxon>
        <taxon>Ecdysozoa</taxon>
        <taxon>Arthropoda</taxon>
        <taxon>Crustacea</taxon>
        <taxon>Multicrustacea</taxon>
        <taxon>Hexanauplia</taxon>
        <taxon>Copepoda</taxon>
        <taxon>Harpacticoida</taxon>
        <taxon>Harpacticidae</taxon>
        <taxon>Tigriopus</taxon>
    </lineage>
</organism>
<comment type="caution">
    <text evidence="1">The sequence shown here is derived from an EMBL/GenBank/DDBJ whole genome shotgun (WGS) entry which is preliminary data.</text>
</comment>